<evidence type="ECO:0000313" key="6">
    <source>
        <dbReference type="Proteomes" id="UP001602119"/>
    </source>
</evidence>
<dbReference type="EMBL" id="JBIAXI010000008">
    <property type="protein sequence ID" value="MFF4774371.1"/>
    <property type="molecule type" value="Genomic_DNA"/>
</dbReference>
<evidence type="ECO:0000313" key="5">
    <source>
        <dbReference type="EMBL" id="MFF4774371.1"/>
    </source>
</evidence>
<proteinExistence type="predicted"/>
<keyword evidence="6" id="KW-1185">Reference proteome</keyword>
<sequence length="151" mass="16178">MVAEAVDGSCVDERDDCGDRGQGESGVHGGQDRRTSGGGPCLARQNLRIMENLLETLRVAGFPPSVALDMLYSVSGFVVGHVATFSRAGDGRHIAAPDQMRSLNDIDPDEFPLLAEAARAWRAPGSRSRFDFALDAMLSGFEAARTARTPR</sequence>
<reference evidence="5 6" key="1">
    <citation type="submission" date="2024-10" db="EMBL/GenBank/DDBJ databases">
        <title>The Natural Products Discovery Center: Release of the First 8490 Sequenced Strains for Exploring Actinobacteria Biosynthetic Diversity.</title>
        <authorList>
            <person name="Kalkreuter E."/>
            <person name="Kautsar S.A."/>
            <person name="Yang D."/>
            <person name="Bader C.D."/>
            <person name="Teijaro C.N."/>
            <person name="Fluegel L."/>
            <person name="Davis C.M."/>
            <person name="Simpson J.R."/>
            <person name="Lauterbach L."/>
            <person name="Steele A.D."/>
            <person name="Gui C."/>
            <person name="Meng S."/>
            <person name="Li G."/>
            <person name="Viehrig K."/>
            <person name="Ye F."/>
            <person name="Su P."/>
            <person name="Kiefer A.F."/>
            <person name="Nichols A."/>
            <person name="Cepeda A.J."/>
            <person name="Yan W."/>
            <person name="Fan B."/>
            <person name="Jiang Y."/>
            <person name="Adhikari A."/>
            <person name="Zheng C.-J."/>
            <person name="Schuster L."/>
            <person name="Cowan T.M."/>
            <person name="Smanski M.J."/>
            <person name="Chevrette M.G."/>
            <person name="De Carvalho L.P.S."/>
            <person name="Shen B."/>
        </authorList>
    </citation>
    <scope>NUCLEOTIDE SEQUENCE [LARGE SCALE GENOMIC DNA]</scope>
    <source>
        <strain evidence="5 6">NPDC001281</strain>
    </source>
</reference>
<evidence type="ECO:0000259" key="4">
    <source>
        <dbReference type="Pfam" id="PF02909"/>
    </source>
</evidence>
<dbReference type="InterPro" id="IPR004111">
    <property type="entry name" value="Repressor_TetR_C"/>
</dbReference>
<evidence type="ECO:0000256" key="2">
    <source>
        <dbReference type="ARBA" id="ARBA00023163"/>
    </source>
</evidence>
<dbReference type="Gene3D" id="1.10.357.10">
    <property type="entry name" value="Tetracycline Repressor, domain 2"/>
    <property type="match status" value="1"/>
</dbReference>
<dbReference type="InterPro" id="IPR036271">
    <property type="entry name" value="Tet_transcr_reg_TetR-rel_C_sf"/>
</dbReference>
<dbReference type="RefSeq" id="WP_387342717.1">
    <property type="nucleotide sequence ID" value="NZ_JBIAXI010000008.1"/>
</dbReference>
<comment type="caution">
    <text evidence="5">The sequence shown here is derived from an EMBL/GenBank/DDBJ whole genome shotgun (WGS) entry which is preliminary data.</text>
</comment>
<evidence type="ECO:0000256" key="1">
    <source>
        <dbReference type="ARBA" id="ARBA00023015"/>
    </source>
</evidence>
<organism evidence="5 6">
    <name type="scientific">Microtetraspora fusca</name>
    <dbReference type="NCBI Taxonomy" id="1997"/>
    <lineage>
        <taxon>Bacteria</taxon>
        <taxon>Bacillati</taxon>
        <taxon>Actinomycetota</taxon>
        <taxon>Actinomycetes</taxon>
        <taxon>Streptosporangiales</taxon>
        <taxon>Streptosporangiaceae</taxon>
        <taxon>Microtetraspora</taxon>
    </lineage>
</organism>
<name>A0ABW6V4Y2_MICFU</name>
<accession>A0ABW6V4Y2</accession>
<protein>
    <submittedName>
        <fullName evidence="5">TetR/AcrR family transcriptional regulator C-terminal domain-containing protein</fullName>
    </submittedName>
</protein>
<dbReference type="SUPFAM" id="SSF48498">
    <property type="entry name" value="Tetracyclin repressor-like, C-terminal domain"/>
    <property type="match status" value="1"/>
</dbReference>
<feature type="domain" description="Tetracycline repressor TetR C-terminal" evidence="4">
    <location>
        <begin position="39"/>
        <end position="143"/>
    </location>
</feature>
<dbReference type="Proteomes" id="UP001602119">
    <property type="component" value="Unassembled WGS sequence"/>
</dbReference>
<gene>
    <name evidence="5" type="ORF">ACFY05_16070</name>
</gene>
<dbReference type="Pfam" id="PF02909">
    <property type="entry name" value="TetR_C_1"/>
    <property type="match status" value="1"/>
</dbReference>
<feature type="region of interest" description="Disordered" evidence="3">
    <location>
        <begin position="1"/>
        <end position="40"/>
    </location>
</feature>
<keyword evidence="2" id="KW-0804">Transcription</keyword>
<evidence type="ECO:0000256" key="3">
    <source>
        <dbReference type="SAM" id="MobiDB-lite"/>
    </source>
</evidence>
<keyword evidence="1" id="KW-0805">Transcription regulation</keyword>